<dbReference type="PANTHER" id="PTHR11685">
    <property type="entry name" value="RBR FAMILY RING FINGER AND IBR DOMAIN-CONTAINING"/>
    <property type="match status" value="1"/>
</dbReference>
<dbReference type="Pfam" id="PF22605">
    <property type="entry name" value="IBR_2"/>
    <property type="match status" value="1"/>
</dbReference>
<dbReference type="InterPro" id="IPR001841">
    <property type="entry name" value="Znf_RING"/>
</dbReference>
<evidence type="ECO:0000256" key="5">
    <source>
        <dbReference type="ARBA" id="ARBA00022723"/>
    </source>
</evidence>
<organism evidence="13 14">
    <name type="scientific">Rhizopogon vinicolor AM-OR11-026</name>
    <dbReference type="NCBI Taxonomy" id="1314800"/>
    <lineage>
        <taxon>Eukaryota</taxon>
        <taxon>Fungi</taxon>
        <taxon>Dikarya</taxon>
        <taxon>Basidiomycota</taxon>
        <taxon>Agaricomycotina</taxon>
        <taxon>Agaricomycetes</taxon>
        <taxon>Agaricomycetidae</taxon>
        <taxon>Boletales</taxon>
        <taxon>Suillineae</taxon>
        <taxon>Rhizopogonaceae</taxon>
        <taxon>Rhizopogon</taxon>
    </lineage>
</organism>
<dbReference type="PROSITE" id="PS50089">
    <property type="entry name" value="ZF_RING_2"/>
    <property type="match status" value="1"/>
</dbReference>
<evidence type="ECO:0000256" key="1">
    <source>
        <dbReference type="ARBA" id="ARBA00001798"/>
    </source>
</evidence>
<dbReference type="AlphaFoldDB" id="A0A1B7MK34"/>
<dbReference type="Gene3D" id="1.20.120.1750">
    <property type="match status" value="1"/>
</dbReference>
<dbReference type="PROSITE" id="PS00518">
    <property type="entry name" value="ZF_RING_1"/>
    <property type="match status" value="1"/>
</dbReference>
<evidence type="ECO:0000313" key="13">
    <source>
        <dbReference type="EMBL" id="OAX32978.1"/>
    </source>
</evidence>
<dbReference type="InterPro" id="IPR017907">
    <property type="entry name" value="Znf_RING_CS"/>
</dbReference>
<protein>
    <recommendedName>
        <fullName evidence="3">RBR-type E3 ubiquitin transferase</fullName>
        <ecNumber evidence="3">2.3.2.31</ecNumber>
    </recommendedName>
</protein>
<keyword evidence="4" id="KW-0808">Transferase</keyword>
<dbReference type="OrthoDB" id="1431934at2759"/>
<sequence>MASTFHHIGHDDVIVDILQGRERIVSYPATSQPDGHDNSTCGLAAMNFARVFFELLHDHGQERLIDVLRAITSEAIIADIIYISSGWSSDLQLDVEDIQHVPPFDKALNHISTRDGVPEAGYFRRTLQEMQALGSSAAVIITRPPETIACARITESWLDVFIIFDSHPRPNYPSGAGVILNRSIDQVVAHLVSIFPTVTVDEHFFSESDSQSETQLLNNVSSRTFVSNGSLGDVRDVLRSAIESCLAILGLQAEVVGLKQEIARLTSANEILGGDVERLEGALSVQETIVGPSRLAPLFRQRAFDPRSRENHSTASPGVQLELQQSFENILLDEAVVASATLSFSCAICMDEQPVDNTVELDCNHPICRDCVRGHVCAKIEEHRFPVLCPVCMTEQNERPGVISGLVVQLIGVDEQQYAIWEEMELGQYSVLIYCRQCGRSVSVDKQEHEASQTLICPLPNCNYRWCKACQQPIPIHSAPHSCDGTAELDNLMTQQGWKYCPNCRTPVERNGGCRHMTVRDILTSSLR</sequence>
<evidence type="ECO:0000313" key="14">
    <source>
        <dbReference type="Proteomes" id="UP000092154"/>
    </source>
</evidence>
<dbReference type="InterPro" id="IPR013083">
    <property type="entry name" value="Znf_RING/FYVE/PHD"/>
</dbReference>
<keyword evidence="5" id="KW-0479">Metal-binding</keyword>
<evidence type="ECO:0000256" key="8">
    <source>
        <dbReference type="ARBA" id="ARBA00022786"/>
    </source>
</evidence>
<evidence type="ECO:0000256" key="10">
    <source>
        <dbReference type="PROSITE-ProRule" id="PRU00175"/>
    </source>
</evidence>
<comment type="catalytic activity">
    <reaction evidence="1">
        <text>[E2 ubiquitin-conjugating enzyme]-S-ubiquitinyl-L-cysteine + [acceptor protein]-L-lysine = [E2 ubiquitin-conjugating enzyme]-L-cysteine + [acceptor protein]-N(6)-ubiquitinyl-L-lysine.</text>
        <dbReference type="EC" id="2.3.2.31"/>
    </reaction>
</comment>
<evidence type="ECO:0000259" key="11">
    <source>
        <dbReference type="PROSITE" id="PS50089"/>
    </source>
</evidence>
<evidence type="ECO:0000256" key="9">
    <source>
        <dbReference type="ARBA" id="ARBA00022833"/>
    </source>
</evidence>
<dbReference type="EC" id="2.3.2.31" evidence="3"/>
<dbReference type="InParanoid" id="A0A1B7MK34"/>
<feature type="domain" description="RING-type" evidence="11">
    <location>
        <begin position="346"/>
        <end position="392"/>
    </location>
</feature>
<dbReference type="SUPFAM" id="SSF57850">
    <property type="entry name" value="RING/U-box"/>
    <property type="match status" value="2"/>
</dbReference>
<keyword evidence="8" id="KW-0833">Ubl conjugation pathway</keyword>
<dbReference type="GO" id="GO:0061630">
    <property type="term" value="F:ubiquitin protein ligase activity"/>
    <property type="evidence" value="ECO:0007669"/>
    <property type="project" value="UniProtKB-EC"/>
</dbReference>
<dbReference type="GO" id="GO:0008270">
    <property type="term" value="F:zinc ion binding"/>
    <property type="evidence" value="ECO:0007669"/>
    <property type="project" value="UniProtKB-KW"/>
</dbReference>
<dbReference type="Gene3D" id="3.30.40.10">
    <property type="entry name" value="Zinc/RING finger domain, C3HC4 (zinc finger)"/>
    <property type="match status" value="1"/>
</dbReference>
<dbReference type="InterPro" id="IPR054694">
    <property type="entry name" value="Parkin-like_IBR"/>
</dbReference>
<proteinExistence type="predicted"/>
<dbReference type="SMART" id="SM00184">
    <property type="entry name" value="RING"/>
    <property type="match status" value="1"/>
</dbReference>
<evidence type="ECO:0000256" key="6">
    <source>
        <dbReference type="ARBA" id="ARBA00022737"/>
    </source>
</evidence>
<dbReference type="GO" id="GO:0016567">
    <property type="term" value="P:protein ubiquitination"/>
    <property type="evidence" value="ECO:0007669"/>
    <property type="project" value="InterPro"/>
</dbReference>
<dbReference type="Proteomes" id="UP000092154">
    <property type="component" value="Unassembled WGS sequence"/>
</dbReference>
<accession>A0A1B7MK34</accession>
<dbReference type="EMBL" id="KV448867">
    <property type="protein sequence ID" value="OAX32978.1"/>
    <property type="molecule type" value="Genomic_DNA"/>
</dbReference>
<evidence type="ECO:0000259" key="12">
    <source>
        <dbReference type="PROSITE" id="PS51873"/>
    </source>
</evidence>
<name>A0A1B7MK34_9AGAM</name>
<evidence type="ECO:0000256" key="4">
    <source>
        <dbReference type="ARBA" id="ARBA00022679"/>
    </source>
</evidence>
<gene>
    <name evidence="13" type="ORF">K503DRAFT_701185</name>
</gene>
<keyword evidence="9" id="KW-0862">Zinc</keyword>
<evidence type="ECO:0000256" key="3">
    <source>
        <dbReference type="ARBA" id="ARBA00012251"/>
    </source>
</evidence>
<comment type="pathway">
    <text evidence="2">Protein modification; protein ubiquitination.</text>
</comment>
<evidence type="ECO:0000256" key="7">
    <source>
        <dbReference type="ARBA" id="ARBA00022771"/>
    </source>
</evidence>
<feature type="domain" description="RING-type" evidence="12">
    <location>
        <begin position="342"/>
        <end position="528"/>
    </location>
</feature>
<dbReference type="InterPro" id="IPR044066">
    <property type="entry name" value="TRIAD_supradom"/>
</dbReference>
<keyword evidence="7 10" id="KW-0863">Zinc-finger</keyword>
<dbReference type="InterPro" id="IPR031127">
    <property type="entry name" value="E3_UB_ligase_RBR"/>
</dbReference>
<reference evidence="13 14" key="1">
    <citation type="submission" date="2016-06" db="EMBL/GenBank/DDBJ databases">
        <title>Comparative genomics of the ectomycorrhizal sister species Rhizopogon vinicolor and Rhizopogon vesiculosus (Basidiomycota: Boletales) reveals a divergence of the mating type B locus.</title>
        <authorList>
            <consortium name="DOE Joint Genome Institute"/>
            <person name="Mujic A.B."/>
            <person name="Kuo A."/>
            <person name="Tritt A."/>
            <person name="Lipzen A."/>
            <person name="Chen C."/>
            <person name="Johnson J."/>
            <person name="Sharma A."/>
            <person name="Barry K."/>
            <person name="Grigoriev I.V."/>
            <person name="Spatafora J.W."/>
        </authorList>
    </citation>
    <scope>NUCLEOTIDE SEQUENCE [LARGE SCALE GENOMIC DNA]</scope>
    <source>
        <strain evidence="13 14">AM-OR11-026</strain>
    </source>
</reference>
<dbReference type="PROSITE" id="PS51873">
    <property type="entry name" value="TRIAD"/>
    <property type="match status" value="1"/>
</dbReference>
<keyword evidence="6" id="KW-0677">Repeat</keyword>
<evidence type="ECO:0000256" key="2">
    <source>
        <dbReference type="ARBA" id="ARBA00004906"/>
    </source>
</evidence>
<keyword evidence="14" id="KW-1185">Reference proteome</keyword>
<dbReference type="STRING" id="1314800.A0A1B7MK34"/>